<reference evidence="2 3" key="1">
    <citation type="submission" date="2020-01" db="EMBL/GenBank/DDBJ databases">
        <title>Identification and distribution of gene clusters putatively required for synthesis of sphingolipid metabolism inhibitors in phylogenetically diverse species of the filamentous fungus Fusarium.</title>
        <authorList>
            <person name="Kim H.-S."/>
            <person name="Busman M."/>
            <person name="Brown D.W."/>
            <person name="Divon H."/>
            <person name="Uhlig S."/>
            <person name="Proctor R.H."/>
        </authorList>
    </citation>
    <scope>NUCLEOTIDE SEQUENCE [LARGE SCALE GENOMIC DNA]</scope>
    <source>
        <strain evidence="2 3">NRRL 20459</strain>
    </source>
</reference>
<evidence type="ECO:0000256" key="1">
    <source>
        <dbReference type="SAM" id="MobiDB-lite"/>
    </source>
</evidence>
<dbReference type="EMBL" id="JAADYS010002041">
    <property type="protein sequence ID" value="KAF4460004.1"/>
    <property type="molecule type" value="Genomic_DNA"/>
</dbReference>
<feature type="compositionally biased region" description="Basic residues" evidence="1">
    <location>
        <begin position="165"/>
        <end position="175"/>
    </location>
</feature>
<sequence length="315" mass="35040">MDDLEWDSMLSIEELVDMTFGASDDTSNDMPMDPTSHANDAVFADAHFGAHRNGGSTNAYLSDPSLFDYNCNFNFNNPLTLQPDYFDNISAWWDPTVAPAVSEYPNIFPNYTSSNTPSTESFDFSSTYSTSPMSSNYSPGEPMLSHSLGPTPEPTPATEPTKVASRSRRRAKAKPGSRPCDLKREQRKIDKPEKCQFCDKGHQWQRDLDRHYETMTDSGDPRCEADATDLRNSRYKNPSPLLLPGENRVCGWKGMDQADSKNVANGKRKGSPVMRARNVSHYTIPDVMLALDAGVANYVEQGVMRRPARIATVGT</sequence>
<protein>
    <submittedName>
        <fullName evidence="2">Zinc finger MSN2</fullName>
    </submittedName>
</protein>
<accession>A0A8H4P2E8</accession>
<name>A0A8H4P2E8_9HYPO</name>
<feature type="region of interest" description="Disordered" evidence="1">
    <location>
        <begin position="115"/>
        <end position="186"/>
    </location>
</feature>
<organism evidence="2 3">
    <name type="scientific">Fusarium albosuccineum</name>
    <dbReference type="NCBI Taxonomy" id="1237068"/>
    <lineage>
        <taxon>Eukaryota</taxon>
        <taxon>Fungi</taxon>
        <taxon>Dikarya</taxon>
        <taxon>Ascomycota</taxon>
        <taxon>Pezizomycotina</taxon>
        <taxon>Sordariomycetes</taxon>
        <taxon>Hypocreomycetidae</taxon>
        <taxon>Hypocreales</taxon>
        <taxon>Nectriaceae</taxon>
        <taxon>Fusarium</taxon>
        <taxon>Fusarium decemcellulare species complex</taxon>
    </lineage>
</organism>
<dbReference type="AlphaFoldDB" id="A0A8H4P2E8"/>
<evidence type="ECO:0000313" key="2">
    <source>
        <dbReference type="EMBL" id="KAF4460004.1"/>
    </source>
</evidence>
<feature type="compositionally biased region" description="Polar residues" evidence="1">
    <location>
        <begin position="115"/>
        <end position="124"/>
    </location>
</feature>
<keyword evidence="3" id="KW-1185">Reference proteome</keyword>
<feature type="compositionally biased region" description="Low complexity" evidence="1">
    <location>
        <begin position="125"/>
        <end position="139"/>
    </location>
</feature>
<dbReference type="OrthoDB" id="9998363at2759"/>
<proteinExistence type="predicted"/>
<evidence type="ECO:0000313" key="3">
    <source>
        <dbReference type="Proteomes" id="UP000554235"/>
    </source>
</evidence>
<gene>
    <name evidence="2" type="ORF">FALBO_13222</name>
</gene>
<comment type="caution">
    <text evidence="2">The sequence shown here is derived from an EMBL/GenBank/DDBJ whole genome shotgun (WGS) entry which is preliminary data.</text>
</comment>
<dbReference type="Proteomes" id="UP000554235">
    <property type="component" value="Unassembled WGS sequence"/>
</dbReference>